<dbReference type="Gene3D" id="3.30.565.10">
    <property type="entry name" value="Histidine kinase-like ATPase, C-terminal domain"/>
    <property type="match status" value="1"/>
</dbReference>
<dbReference type="InterPro" id="IPR032189">
    <property type="entry name" value="Mlh1_C"/>
</dbReference>
<dbReference type="GO" id="GO:0016887">
    <property type="term" value="F:ATP hydrolysis activity"/>
    <property type="evidence" value="ECO:0007669"/>
    <property type="project" value="InterPro"/>
</dbReference>
<dbReference type="CDD" id="cd16926">
    <property type="entry name" value="HATPase_MutL-MLH-PMS-like"/>
    <property type="match status" value="1"/>
</dbReference>
<dbReference type="Pfam" id="PF16413">
    <property type="entry name" value="Mlh1_C"/>
    <property type="match status" value="1"/>
</dbReference>
<dbReference type="SUPFAM" id="SSF54211">
    <property type="entry name" value="Ribosomal protein S5 domain 2-like"/>
    <property type="match status" value="1"/>
</dbReference>
<dbReference type="Pfam" id="PF01119">
    <property type="entry name" value="DNA_mis_repair"/>
    <property type="match status" value="1"/>
</dbReference>
<dbReference type="Pfam" id="PF13589">
    <property type="entry name" value="HATPase_c_3"/>
    <property type="match status" value="1"/>
</dbReference>
<dbReference type="FunFam" id="3.30.565.10:FF:000109">
    <property type="entry name" value="Related to MLH1-DNA mismatch repair protein"/>
    <property type="match status" value="1"/>
</dbReference>
<evidence type="ECO:0000256" key="5">
    <source>
        <dbReference type="ARBA" id="ARBA00023242"/>
    </source>
</evidence>
<dbReference type="GO" id="GO:0030983">
    <property type="term" value="F:mismatched DNA binding"/>
    <property type="evidence" value="ECO:0007669"/>
    <property type="project" value="InterPro"/>
</dbReference>
<dbReference type="GO" id="GO:0006298">
    <property type="term" value="P:mismatch repair"/>
    <property type="evidence" value="ECO:0007669"/>
    <property type="project" value="InterPro"/>
</dbReference>
<evidence type="ECO:0000313" key="7">
    <source>
        <dbReference type="EMBL" id="QBM85420.1"/>
    </source>
</evidence>
<dbReference type="InterPro" id="IPR020568">
    <property type="entry name" value="Ribosomal_Su5_D2-typ_SF"/>
</dbReference>
<dbReference type="GO" id="GO:0005524">
    <property type="term" value="F:ATP binding"/>
    <property type="evidence" value="ECO:0007669"/>
    <property type="project" value="InterPro"/>
</dbReference>
<dbReference type="Proteomes" id="UP000292447">
    <property type="component" value="Chromosome I"/>
</dbReference>
<dbReference type="SMART" id="SM01340">
    <property type="entry name" value="DNA_mis_repair"/>
    <property type="match status" value="1"/>
</dbReference>
<dbReference type="SUPFAM" id="SSF55874">
    <property type="entry name" value="ATPase domain of HSP90 chaperone/DNA topoisomerase II/histidine kinase"/>
    <property type="match status" value="1"/>
</dbReference>
<evidence type="ECO:0000313" key="8">
    <source>
        <dbReference type="Proteomes" id="UP000292447"/>
    </source>
</evidence>
<dbReference type="FunFam" id="3.30.230.10:FF:000014">
    <property type="entry name" value="DNA mismatch repair protein Mlh1"/>
    <property type="match status" value="1"/>
</dbReference>
<organism evidence="7 8">
    <name type="scientific">Metschnikowia aff. pulcherrima</name>
    <dbReference type="NCBI Taxonomy" id="2163413"/>
    <lineage>
        <taxon>Eukaryota</taxon>
        <taxon>Fungi</taxon>
        <taxon>Dikarya</taxon>
        <taxon>Ascomycota</taxon>
        <taxon>Saccharomycotina</taxon>
        <taxon>Pichiomycetes</taxon>
        <taxon>Metschnikowiaceae</taxon>
        <taxon>Metschnikowia</taxon>
    </lineage>
</organism>
<dbReference type="Gene3D" id="3.30.230.10">
    <property type="match status" value="1"/>
</dbReference>
<dbReference type="EMBL" id="CP034456">
    <property type="protein sequence ID" value="QBM85420.1"/>
    <property type="molecule type" value="Genomic_DNA"/>
</dbReference>
<comment type="subcellular location">
    <subcellularLocation>
        <location evidence="1">Nucleus</location>
    </subcellularLocation>
</comment>
<accession>A0A4P6XD98</accession>
<evidence type="ECO:0000256" key="1">
    <source>
        <dbReference type="ARBA" id="ARBA00004123"/>
    </source>
</evidence>
<reference evidence="8" key="1">
    <citation type="submission" date="2019-03" db="EMBL/GenBank/DDBJ databases">
        <title>Snf2 controls pulcherriminic acid biosynthesis and connects pigmentation and antifungal activity of the yeast Metschnikowia pulcherrima.</title>
        <authorList>
            <person name="Gore-Lloyd D."/>
            <person name="Sumann I."/>
            <person name="Brachmann A.O."/>
            <person name="Schneeberger K."/>
            <person name="Ortiz-Merino R.A."/>
            <person name="Moreno-Beltran M."/>
            <person name="Schlaefli M."/>
            <person name="Kirner P."/>
            <person name="Santos Kron A."/>
            <person name="Wolfe K.H."/>
            <person name="Piel J."/>
            <person name="Ahrens C.H."/>
            <person name="Henk D."/>
            <person name="Freimoser F.M."/>
        </authorList>
    </citation>
    <scope>NUCLEOTIDE SEQUENCE [LARGE SCALE GENOMIC DNA]</scope>
    <source>
        <strain evidence="8">APC 1.2</strain>
    </source>
</reference>
<dbReference type="InterPro" id="IPR038973">
    <property type="entry name" value="MutL/Mlh/Pms-like"/>
</dbReference>
<protein>
    <submittedName>
        <fullName evidence="7">DNA mismatch repair protein MutL</fullName>
    </submittedName>
</protein>
<dbReference type="PANTHER" id="PTHR10073:SF12">
    <property type="entry name" value="DNA MISMATCH REPAIR PROTEIN MLH1"/>
    <property type="match status" value="1"/>
</dbReference>
<feature type="domain" description="DNA mismatch repair protein S5" evidence="6">
    <location>
        <begin position="243"/>
        <end position="364"/>
    </location>
</feature>
<evidence type="ECO:0000256" key="4">
    <source>
        <dbReference type="ARBA" id="ARBA00023204"/>
    </source>
</evidence>
<keyword evidence="8" id="KW-1185">Reference proteome</keyword>
<dbReference type="InterPro" id="IPR013507">
    <property type="entry name" value="DNA_mismatch_S5_2-like"/>
</dbReference>
<dbReference type="InterPro" id="IPR036890">
    <property type="entry name" value="HATPase_C_sf"/>
</dbReference>
<dbReference type="NCBIfam" id="TIGR00585">
    <property type="entry name" value="mutl"/>
    <property type="match status" value="1"/>
</dbReference>
<dbReference type="AlphaFoldDB" id="A0A4P6XD98"/>
<keyword evidence="4" id="KW-0234">DNA repair</keyword>
<sequence>MSIVPHDDPAALDPSHQSSLTQTKIRKLDASVINRIAAGEIIVQPANALKEMLENSIDAGASIIDVMAKEGGLKLLQITDNGCGIHRDDLELLCERFATSKLRSFEDLDLIATYGFRGEALASISHISHLSVVSKVATSPLAYKSFYLNGKLCSPKFKHDSQVSAPKPVAGKDGTQITVEDLFYNLSSRLKALRSKNEEWAKILEVVGNYAIHTDGVGFTAKKFGESLPAVSTRPHASLKDRIRTIFGNSIAGDLIEFEYPGSDFGLVKLKGAVTGVNYSNKRRSTPVFFINNRLVACDPLRRAVHSVFLLYLNKGNHPFVYLSLDIIPQNLDVNIHPTKREVRFLNEDEIINWIGDKLHDVLSTRQESRTFKQSTLKRQSDGIIVDEVTNTNKKIRQENKLMRVDASQLKINQFVRKDFASFAKAAALEEAETALDPNGSSPTRLFDLTSEISPVTELHKPVYERPRTAVLLESIRELREELSLRLHRPLTNIFNNFVNVGIVDASKRLSCFQYDVKLFLCDYGAVLYDFFYQLALSDFSNYGEYVLECPIDLRLVLKPLYDTHSDLEEIDTVINNILSMRDMFAEYFLMEFTGQLLTKLPMLIDKVKPSNTKISFFIYRLGTKVDYQDEKRCFSGVMQQIALLYVPDRITPGNSDEESLLALIKEMELGSLLEHVIYPELKRRFIAPENLLDQVVQVADLPGLYKVFERC</sequence>
<dbReference type="PANTHER" id="PTHR10073">
    <property type="entry name" value="DNA MISMATCH REPAIR PROTEIN MLH, PMS, MUTL"/>
    <property type="match status" value="1"/>
</dbReference>
<comment type="similarity">
    <text evidence="2">Belongs to the DNA mismatch repair MutL/HexB family.</text>
</comment>
<evidence type="ECO:0000259" key="6">
    <source>
        <dbReference type="SMART" id="SM01340"/>
    </source>
</evidence>
<dbReference type="InterPro" id="IPR014762">
    <property type="entry name" value="DNA_mismatch_repair_CS"/>
</dbReference>
<proteinExistence type="inferred from homology"/>
<gene>
    <name evidence="7" type="primary">MPUL0A00370</name>
    <name evidence="7" type="ORF">METSCH_A00370</name>
</gene>
<dbReference type="STRING" id="2163413.A0A4P6XD98"/>
<dbReference type="GO" id="GO:0061982">
    <property type="term" value="P:meiosis I cell cycle process"/>
    <property type="evidence" value="ECO:0007669"/>
    <property type="project" value="UniProtKB-ARBA"/>
</dbReference>
<keyword evidence="5" id="KW-0539">Nucleus</keyword>
<dbReference type="PROSITE" id="PS00058">
    <property type="entry name" value="DNA_MISMATCH_REPAIR_1"/>
    <property type="match status" value="1"/>
</dbReference>
<name>A0A4P6XD98_9ASCO</name>
<dbReference type="GO" id="GO:0140664">
    <property type="term" value="F:ATP-dependent DNA damage sensor activity"/>
    <property type="evidence" value="ECO:0007669"/>
    <property type="project" value="InterPro"/>
</dbReference>
<dbReference type="InterPro" id="IPR002099">
    <property type="entry name" value="MutL/Mlh/PMS"/>
</dbReference>
<keyword evidence="3" id="KW-0227">DNA damage</keyword>
<dbReference type="GO" id="GO:0032389">
    <property type="term" value="C:MutLalpha complex"/>
    <property type="evidence" value="ECO:0007669"/>
    <property type="project" value="TreeGrafter"/>
</dbReference>
<evidence type="ECO:0000256" key="2">
    <source>
        <dbReference type="ARBA" id="ARBA00006082"/>
    </source>
</evidence>
<dbReference type="InterPro" id="IPR014721">
    <property type="entry name" value="Ribsml_uS5_D2-typ_fold_subgr"/>
</dbReference>
<evidence type="ECO:0000256" key="3">
    <source>
        <dbReference type="ARBA" id="ARBA00022763"/>
    </source>
</evidence>